<organism evidence="2 3">
    <name type="scientific">Fusobacterium nucleatum subsp. polymorphum</name>
    <name type="common">Fusobacterium polymorphum</name>
    <dbReference type="NCBI Taxonomy" id="76857"/>
    <lineage>
        <taxon>Bacteria</taxon>
        <taxon>Fusobacteriati</taxon>
        <taxon>Fusobacteriota</taxon>
        <taxon>Fusobacteriia</taxon>
        <taxon>Fusobacteriales</taxon>
        <taxon>Fusobacteriaceae</taxon>
        <taxon>Fusobacterium</taxon>
    </lineage>
</organism>
<feature type="transmembrane region" description="Helical" evidence="1">
    <location>
        <begin position="19"/>
        <end position="36"/>
    </location>
</feature>
<dbReference type="InterPro" id="IPR046160">
    <property type="entry name" value="DUF6162"/>
</dbReference>
<accession>A0A1Z3CJT5</accession>
<name>A0A1Z3CJT5_FUSNP</name>
<sequence>MIKINTYIVKPLSSKKENIFLILAFFILILVAAIALKIRQRVEYKIDIKEDEIVSYEVLNNIELGIYSDIKNSLVDISQLRDEQNSLPSIDLLAEEEIPPYFKDITWEQRGAMEWTTFKHDGEDYLIGRGNGKVGTFLVKFNNENMDESDILYMKETPSFDDIEKNFEKYEHIAKKIVPFTGNDERKKLTGE</sequence>
<dbReference type="RefSeq" id="WP_088337867.1">
    <property type="nucleotide sequence ID" value="NZ_CP021934.1"/>
</dbReference>
<keyword evidence="1" id="KW-0812">Transmembrane</keyword>
<dbReference type="Proteomes" id="UP000196759">
    <property type="component" value="Chromosome"/>
</dbReference>
<evidence type="ECO:0000313" key="2">
    <source>
        <dbReference type="EMBL" id="ASC03879.1"/>
    </source>
</evidence>
<keyword evidence="1" id="KW-0472">Membrane</keyword>
<protein>
    <submittedName>
        <fullName evidence="2">Uncharacterized protein</fullName>
    </submittedName>
</protein>
<reference evidence="2 3" key="1">
    <citation type="submission" date="2017-06" db="EMBL/GenBank/DDBJ databases">
        <title>Draft genome sequence of Fusobacterium nucleatum subsp. polymorphum KCOM 1260 (=ChDC F218).</title>
        <authorList>
            <person name="Kook J.-K."/>
            <person name="Park S.-N."/>
            <person name="Lim Y.K."/>
            <person name="Roh H."/>
        </authorList>
    </citation>
    <scope>NUCLEOTIDE SEQUENCE [LARGE SCALE GENOMIC DNA]</scope>
    <source>
        <strain evidence="3">KCOM 1260 (ChDC F218)</strain>
    </source>
</reference>
<proteinExistence type="predicted"/>
<dbReference type="AlphaFoldDB" id="A0A1Z3CJT5"/>
<evidence type="ECO:0000313" key="3">
    <source>
        <dbReference type="Proteomes" id="UP000196759"/>
    </source>
</evidence>
<evidence type="ECO:0000256" key="1">
    <source>
        <dbReference type="SAM" id="Phobius"/>
    </source>
</evidence>
<keyword evidence="3" id="KW-1185">Reference proteome</keyword>
<dbReference type="Pfam" id="PF19659">
    <property type="entry name" value="DUF6162"/>
    <property type="match status" value="1"/>
</dbReference>
<gene>
    <name evidence="2" type="ORF">CBG50_11900</name>
</gene>
<keyword evidence="1" id="KW-1133">Transmembrane helix</keyword>
<dbReference type="EMBL" id="CP021934">
    <property type="protein sequence ID" value="ASC03879.1"/>
    <property type="molecule type" value="Genomic_DNA"/>
</dbReference>